<dbReference type="OMA" id="ATCSINQ"/>
<keyword evidence="2" id="KW-1185">Reference proteome</keyword>
<proteinExistence type="predicted"/>
<gene>
    <name evidence="1" type="ORF">SPRG_02746</name>
</gene>
<dbReference type="Proteomes" id="UP000030745">
    <property type="component" value="Unassembled WGS sequence"/>
</dbReference>
<dbReference type="AlphaFoldDB" id="A0A067CZQ2"/>
<dbReference type="GeneID" id="24125285"/>
<dbReference type="RefSeq" id="XP_012196723.1">
    <property type="nucleotide sequence ID" value="XM_012341333.1"/>
</dbReference>
<dbReference type="Gene3D" id="3.80.10.10">
    <property type="entry name" value="Ribonuclease Inhibitor"/>
    <property type="match status" value="3"/>
</dbReference>
<evidence type="ECO:0000313" key="1">
    <source>
        <dbReference type="EMBL" id="KDO32267.1"/>
    </source>
</evidence>
<dbReference type="PANTHER" id="PTHR46312:SF2">
    <property type="entry name" value="NUCLEOTIDE-BINDING OLIGOMERIZATION DOMAIN-CONTAINING PROTEIN 2-LIKE"/>
    <property type="match status" value="1"/>
</dbReference>
<dbReference type="SUPFAM" id="SSF52047">
    <property type="entry name" value="RNI-like"/>
    <property type="match status" value="2"/>
</dbReference>
<accession>A0A067CZQ2</accession>
<organism evidence="1 2">
    <name type="scientific">Saprolegnia parasitica (strain CBS 223.65)</name>
    <dbReference type="NCBI Taxonomy" id="695850"/>
    <lineage>
        <taxon>Eukaryota</taxon>
        <taxon>Sar</taxon>
        <taxon>Stramenopiles</taxon>
        <taxon>Oomycota</taxon>
        <taxon>Saprolegniomycetes</taxon>
        <taxon>Saprolegniales</taxon>
        <taxon>Saprolegniaceae</taxon>
        <taxon>Saprolegnia</taxon>
    </lineage>
</organism>
<sequence>MESTPRQLRCVPDGLLQPGLFEAMASCIQRPADFENFLDALPSSLWSPAMAAWRELQASRHMHLRWPSITLSSVDEYSPDELRALSHVVSLQPSVCFEDAVSDVSELAAIVPCVGPGLRVLALRVDVRSLHPGDGRVLADLVRQCSALQVLALQMDRQVTGDEPELDGLLHAMVHPTVHELNVSLGYSPSPASLGHLVAQWLQLGRAKTLQLSSVATMSTQVTDALCDALQASTTLQALELEAVEGLNGFHGRRLPSSLRQLLWDDERFREDAPEDEDAPSDAELDHLAHALQHTRVESLSYQFLGELASRPSACLMLSQLTTLQLSVEGMDTDRWSALLAGLARMGSLRHLLLTNNYLGARRLRGLLTALTQCPRLESLNICHNLLDGASITALLAAVPQLPSLRELDASHGAGAWSLAHMDNFMVHLVAAGRQLRSLAISPARETTIAHAVLAPEITETIALLLPWPGAIAAFMGALPAWAKTPALAALSRLYSIPTVASVAWPSITVLRPHFSSATSEDLAAVTALCPRIHVSYAIGAHDDLAVAAGAASCITSLRFDIQDALNEATWAFFCSTISSCTRLESLDYTDRTGGHDALGGVFMDLPRLTSLSLGSRMDSGEVHLTTGFCERFVTWLQTTSVVTLKLSHVTLDVEPASALCGALCDAIATSATLTSLALNNVNLFEGAFLHGRALPMSLTSLEWDKDDMYDDNGTDEGLDNFVAALIDGPHLRHLGCKRFEELWENDEVVEKLRHLTSLEVQEVDLEVLELLTHMPDLEKLDVKGSILEYEVVHELVSVLCGCQNLRALTMKHNNLGPTDLELLLQHVPQMPRLQHLDVSEHQLTMDDILGMLAALNTAATRLETIRLHGFWGPLEIEAFANAVAHLPQRQMALVPRLPDPWNAEIKAFCTRSIHEYNLAPEAGSSQCIIYF</sequence>
<dbReference type="KEGG" id="spar:SPRG_02746"/>
<evidence type="ECO:0000313" key="2">
    <source>
        <dbReference type="Proteomes" id="UP000030745"/>
    </source>
</evidence>
<dbReference type="OrthoDB" id="10383265at2759"/>
<dbReference type="VEuPathDB" id="FungiDB:SPRG_02746"/>
<dbReference type="InterPro" id="IPR032675">
    <property type="entry name" value="LRR_dom_sf"/>
</dbReference>
<protein>
    <submittedName>
        <fullName evidence="1">Uncharacterized protein</fullName>
    </submittedName>
</protein>
<name>A0A067CZQ2_SAPPC</name>
<dbReference type="PANTHER" id="PTHR46312">
    <property type="entry name" value="NACHT DOMAIN-CONTAINING PROTEIN"/>
    <property type="match status" value="1"/>
</dbReference>
<dbReference type="EMBL" id="KK583195">
    <property type="protein sequence ID" value="KDO32267.1"/>
    <property type="molecule type" value="Genomic_DNA"/>
</dbReference>
<reference evidence="1 2" key="1">
    <citation type="journal article" date="2013" name="PLoS Genet.">
        <title>Distinctive expansion of potential virulence genes in the genome of the oomycete fish pathogen Saprolegnia parasitica.</title>
        <authorList>
            <person name="Jiang R.H."/>
            <person name="de Bruijn I."/>
            <person name="Haas B.J."/>
            <person name="Belmonte R."/>
            <person name="Lobach L."/>
            <person name="Christie J."/>
            <person name="van den Ackerveken G."/>
            <person name="Bottin A."/>
            <person name="Bulone V."/>
            <person name="Diaz-Moreno S.M."/>
            <person name="Dumas B."/>
            <person name="Fan L."/>
            <person name="Gaulin E."/>
            <person name="Govers F."/>
            <person name="Grenville-Briggs L.J."/>
            <person name="Horner N.R."/>
            <person name="Levin J.Z."/>
            <person name="Mammella M."/>
            <person name="Meijer H.J."/>
            <person name="Morris P."/>
            <person name="Nusbaum C."/>
            <person name="Oome S."/>
            <person name="Phillips A.J."/>
            <person name="van Rooyen D."/>
            <person name="Rzeszutek E."/>
            <person name="Saraiva M."/>
            <person name="Secombes C.J."/>
            <person name="Seidl M.F."/>
            <person name="Snel B."/>
            <person name="Stassen J.H."/>
            <person name="Sykes S."/>
            <person name="Tripathy S."/>
            <person name="van den Berg H."/>
            <person name="Vega-Arreguin J.C."/>
            <person name="Wawra S."/>
            <person name="Young S.K."/>
            <person name="Zeng Q."/>
            <person name="Dieguez-Uribeondo J."/>
            <person name="Russ C."/>
            <person name="Tyler B.M."/>
            <person name="van West P."/>
        </authorList>
    </citation>
    <scope>NUCLEOTIDE SEQUENCE [LARGE SCALE GENOMIC DNA]</scope>
    <source>
        <strain evidence="1 2">CBS 223.65</strain>
    </source>
</reference>